<dbReference type="InterPro" id="IPR001680">
    <property type="entry name" value="WD40_rpt"/>
</dbReference>
<reference evidence="4" key="1">
    <citation type="submission" date="2021-01" db="EMBL/GenBank/DDBJ databases">
        <authorList>
            <person name="Corre E."/>
            <person name="Pelletier E."/>
            <person name="Niang G."/>
            <person name="Scheremetjew M."/>
            <person name="Finn R."/>
            <person name="Kale V."/>
            <person name="Holt S."/>
            <person name="Cochrane G."/>
            <person name="Meng A."/>
            <person name="Brown T."/>
            <person name="Cohen L."/>
        </authorList>
    </citation>
    <scope>NUCLEOTIDE SEQUENCE</scope>
    <source>
        <strain evidence="4">B596</strain>
    </source>
</reference>
<evidence type="ECO:0008006" key="5">
    <source>
        <dbReference type="Google" id="ProtNLM"/>
    </source>
</evidence>
<name>A0A7S0XLI9_9STRA</name>
<accession>A0A7S0XLI9</accession>
<evidence type="ECO:0000313" key="4">
    <source>
        <dbReference type="EMBL" id="CAD8730092.1"/>
    </source>
</evidence>
<evidence type="ECO:0000256" key="3">
    <source>
        <dbReference type="PROSITE-ProRule" id="PRU00221"/>
    </source>
</evidence>
<dbReference type="InterPro" id="IPR015943">
    <property type="entry name" value="WD40/YVTN_repeat-like_dom_sf"/>
</dbReference>
<dbReference type="SUPFAM" id="SSF50978">
    <property type="entry name" value="WD40 repeat-like"/>
    <property type="match status" value="1"/>
</dbReference>
<dbReference type="PANTHER" id="PTHR10971">
    <property type="entry name" value="MRNA EXPORT FACTOR AND BUB3"/>
    <property type="match status" value="1"/>
</dbReference>
<dbReference type="SMART" id="SM00320">
    <property type="entry name" value="WD40"/>
    <property type="match status" value="5"/>
</dbReference>
<feature type="repeat" description="WD" evidence="3">
    <location>
        <begin position="293"/>
        <end position="328"/>
    </location>
</feature>
<gene>
    <name evidence="4" type="ORF">PDEL0327_LOCUS1585</name>
</gene>
<dbReference type="EMBL" id="HBFG01002098">
    <property type="protein sequence ID" value="CAD8730092.1"/>
    <property type="molecule type" value="Transcribed_RNA"/>
</dbReference>
<dbReference type="Pfam" id="PF00400">
    <property type="entry name" value="WD40"/>
    <property type="match status" value="1"/>
</dbReference>
<dbReference type="InterPro" id="IPR036322">
    <property type="entry name" value="WD40_repeat_dom_sf"/>
</dbReference>
<dbReference type="PROSITE" id="PS50082">
    <property type="entry name" value="WD_REPEATS_2"/>
    <property type="match status" value="1"/>
</dbReference>
<keyword evidence="1 3" id="KW-0853">WD repeat</keyword>
<sequence>MASQPPPEAKLLDKFPDGISALQYLPPSSSDDGTKRLLASTSWDGAIRVHDTSSEKPSSSRLLLTHNMESGPLLSLAVGVGSSTSETASIITGGLDGTIKSFDIATSTVQSIGFHEIGNDSASDGTKTNITNACSCLSTIGNDANSSNVVASASWNRQLCIWDLRQQNSDKASAQAVLPGKAFSMDVDGSRNRIIVATSGRRTCVYDLRMLKEENAYKLDAVLERESSLKFQTRCIRLFPDGHGFCLGSIEGRVGVEFLDALADDRMLAVVEKPKKYAFKCHRDTNSGLVYPVNAIEFHPKHRQTFATGGCDGTVVLWDGQNKKKLTALPAFPTSISAMCFSPDGTELAIASSYTHEEGHRETHPQDEVYIRQILDSEAMPKTASSGK</sequence>
<dbReference type="Gene3D" id="2.130.10.10">
    <property type="entry name" value="YVTN repeat-like/Quinoprotein amine dehydrogenase"/>
    <property type="match status" value="1"/>
</dbReference>
<evidence type="ECO:0000256" key="1">
    <source>
        <dbReference type="ARBA" id="ARBA00022574"/>
    </source>
</evidence>
<evidence type="ECO:0000256" key="2">
    <source>
        <dbReference type="ARBA" id="ARBA00022737"/>
    </source>
</evidence>
<dbReference type="AlphaFoldDB" id="A0A7S0XLI9"/>
<protein>
    <recommendedName>
        <fullName evidence="5">Anaphase-promoting complex subunit 4 WD40 domain-containing protein</fullName>
    </recommendedName>
</protein>
<keyword evidence="2" id="KW-0677">Repeat</keyword>
<organism evidence="4">
    <name type="scientific">Pseudo-nitzschia delicatissima</name>
    <dbReference type="NCBI Taxonomy" id="44447"/>
    <lineage>
        <taxon>Eukaryota</taxon>
        <taxon>Sar</taxon>
        <taxon>Stramenopiles</taxon>
        <taxon>Ochrophyta</taxon>
        <taxon>Bacillariophyta</taxon>
        <taxon>Bacillariophyceae</taxon>
        <taxon>Bacillariophycidae</taxon>
        <taxon>Bacillariales</taxon>
        <taxon>Bacillariaceae</taxon>
        <taxon>Pseudo-nitzschia</taxon>
    </lineage>
</organism>
<proteinExistence type="predicted"/>